<proteinExistence type="predicted"/>
<evidence type="ECO:0000256" key="6">
    <source>
        <dbReference type="ARBA" id="ARBA00023203"/>
    </source>
</evidence>
<dbReference type="InterPro" id="IPR001715">
    <property type="entry name" value="CH_dom"/>
</dbReference>
<dbReference type="Pfam" id="PF00307">
    <property type="entry name" value="CH"/>
    <property type="match status" value="2"/>
</dbReference>
<evidence type="ECO:0000313" key="9">
    <source>
        <dbReference type="Proteomes" id="UP001626550"/>
    </source>
</evidence>
<dbReference type="SUPFAM" id="SSF47576">
    <property type="entry name" value="Calponin-homology domain, CH-domain"/>
    <property type="match status" value="1"/>
</dbReference>
<protein>
    <submittedName>
        <fullName evidence="8">Nesprin-1</fullName>
    </submittedName>
</protein>
<name>A0ABD2PW50_9PLAT</name>
<comment type="caution">
    <text evidence="8">The sequence shown here is derived from an EMBL/GenBank/DDBJ whole genome shotgun (WGS) entry which is preliminary data.</text>
</comment>
<dbReference type="PROSITE" id="PS00020">
    <property type="entry name" value="ACTININ_2"/>
    <property type="match status" value="1"/>
</dbReference>
<dbReference type="PANTHER" id="PTHR47535">
    <property type="entry name" value="MUSCLE-SPECIFIC PROTEIN 300 KDA, ISOFORM G"/>
    <property type="match status" value="1"/>
</dbReference>
<dbReference type="GO" id="GO:0016020">
    <property type="term" value="C:membrane"/>
    <property type="evidence" value="ECO:0007669"/>
    <property type="project" value="UniProtKB-SubCell"/>
</dbReference>
<dbReference type="CDD" id="cd21243">
    <property type="entry name" value="CH_SYNE1_rpt2"/>
    <property type="match status" value="1"/>
</dbReference>
<evidence type="ECO:0000313" key="8">
    <source>
        <dbReference type="EMBL" id="KAL3311584.1"/>
    </source>
</evidence>
<dbReference type="SMART" id="SM00033">
    <property type="entry name" value="CH"/>
    <property type="match status" value="2"/>
</dbReference>
<dbReference type="FunFam" id="1.10.418.10:FF:000057">
    <property type="entry name" value="Calmin"/>
    <property type="match status" value="1"/>
</dbReference>
<comment type="subcellular location">
    <subcellularLocation>
        <location evidence="1">Membrane</location>
    </subcellularLocation>
</comment>
<evidence type="ECO:0000256" key="5">
    <source>
        <dbReference type="ARBA" id="ARBA00023136"/>
    </source>
</evidence>
<dbReference type="InterPro" id="IPR001589">
    <property type="entry name" value="Actinin_actin-bd_CS"/>
</dbReference>
<keyword evidence="3" id="KW-0677">Repeat</keyword>
<keyword evidence="5" id="KW-0472">Membrane</keyword>
<dbReference type="FunFam" id="1.10.418.10:FF:000089">
    <property type="entry name" value="Spectrin beta chain"/>
    <property type="match status" value="1"/>
</dbReference>
<evidence type="ECO:0000256" key="3">
    <source>
        <dbReference type="ARBA" id="ARBA00022737"/>
    </source>
</evidence>
<dbReference type="GO" id="GO:0003779">
    <property type="term" value="F:actin binding"/>
    <property type="evidence" value="ECO:0007669"/>
    <property type="project" value="UniProtKB-KW"/>
</dbReference>
<organism evidence="8 9">
    <name type="scientific">Cichlidogyrus casuarinus</name>
    <dbReference type="NCBI Taxonomy" id="1844966"/>
    <lineage>
        <taxon>Eukaryota</taxon>
        <taxon>Metazoa</taxon>
        <taxon>Spiralia</taxon>
        <taxon>Lophotrochozoa</taxon>
        <taxon>Platyhelminthes</taxon>
        <taxon>Monogenea</taxon>
        <taxon>Monopisthocotylea</taxon>
        <taxon>Dactylogyridea</taxon>
        <taxon>Ancyrocephalidae</taxon>
        <taxon>Cichlidogyrus</taxon>
    </lineage>
</organism>
<dbReference type="PROSITE" id="PS50021">
    <property type="entry name" value="CH"/>
    <property type="match status" value="2"/>
</dbReference>
<reference evidence="8 9" key="1">
    <citation type="submission" date="2024-11" db="EMBL/GenBank/DDBJ databases">
        <title>Adaptive evolution of stress response genes in parasites aligns with host niche diversity.</title>
        <authorList>
            <person name="Hahn C."/>
            <person name="Resl P."/>
        </authorList>
    </citation>
    <scope>NUCLEOTIDE SEQUENCE [LARGE SCALE GENOMIC DNA]</scope>
    <source>
        <strain evidence="8">EGGRZ-B1_66</strain>
        <tissue evidence="8">Body</tissue>
    </source>
</reference>
<keyword evidence="6" id="KW-0009">Actin-binding</keyword>
<keyword evidence="4" id="KW-1133">Transmembrane helix</keyword>
<dbReference type="InterPro" id="IPR052403">
    <property type="entry name" value="LINC-complex_assoc"/>
</dbReference>
<keyword evidence="2" id="KW-0812">Transmembrane</keyword>
<accession>A0ABD2PW50</accession>
<dbReference type="Proteomes" id="UP001626550">
    <property type="component" value="Unassembled WGS sequence"/>
</dbReference>
<gene>
    <name evidence="8" type="primary">SYNE1</name>
    <name evidence="8" type="ORF">Ciccas_009834</name>
</gene>
<evidence type="ECO:0000259" key="7">
    <source>
        <dbReference type="PROSITE" id="PS50021"/>
    </source>
</evidence>
<evidence type="ECO:0000256" key="4">
    <source>
        <dbReference type="ARBA" id="ARBA00022989"/>
    </source>
</evidence>
<sequence length="392" mass="44694">MLRSSKHHPISADCMPRELIDRGLVAHSSREMSPRDFPNQCPLLASSLPPLSNKPFPAVRRRREIRSCERSEEELRFSRLEDRIRVKSLPYLTPKRLRLSPSYVNSCEESLSLEFTEVEELWQDNPISRVSPQRELCETESRMQRVKGELSRVAADPPVKITNLFQDIGDGILLLRILELLSGEKLATEIRPQMQRIHCVSNVRTALEFLHSKNIKLVNINPTDIVDGKPTIVLGLIWTIILYFQSVSTGPVHLGDSSRVRSDAIAHQSRSLKLHRTRAPQATVIETHYFCSKYDLEIKDFGASWRDGLAFNAMVHNINPDLVDFTQLRKHSNRENLETAFDNAEKHLGIPRLLDPEDVDVERPDEKSIMTYVAQFFKSYPEGGNGGPKVSV</sequence>
<evidence type="ECO:0000256" key="1">
    <source>
        <dbReference type="ARBA" id="ARBA00004370"/>
    </source>
</evidence>
<feature type="domain" description="Calponin-homology (CH)" evidence="7">
    <location>
        <begin position="136"/>
        <end position="245"/>
    </location>
</feature>
<keyword evidence="9" id="KW-1185">Reference proteome</keyword>
<dbReference type="AlphaFoldDB" id="A0ABD2PW50"/>
<dbReference type="InterPro" id="IPR047291">
    <property type="entry name" value="CH_SYNE1_rpt2"/>
</dbReference>
<dbReference type="PANTHER" id="PTHR47535:SF1">
    <property type="entry name" value="NESPRIN-1"/>
    <property type="match status" value="1"/>
</dbReference>
<evidence type="ECO:0000256" key="2">
    <source>
        <dbReference type="ARBA" id="ARBA00022692"/>
    </source>
</evidence>
<dbReference type="Gene3D" id="1.10.418.10">
    <property type="entry name" value="Calponin-like domain"/>
    <property type="match status" value="2"/>
</dbReference>
<dbReference type="InterPro" id="IPR036872">
    <property type="entry name" value="CH_dom_sf"/>
</dbReference>
<dbReference type="EMBL" id="JBJKFK010002130">
    <property type="protein sequence ID" value="KAL3311584.1"/>
    <property type="molecule type" value="Genomic_DNA"/>
</dbReference>
<feature type="domain" description="Calponin-homology (CH)" evidence="7">
    <location>
        <begin position="275"/>
        <end position="381"/>
    </location>
</feature>